<dbReference type="SUPFAM" id="SSF54001">
    <property type="entry name" value="Cysteine proteinases"/>
    <property type="match status" value="1"/>
</dbReference>
<dbReference type="PROSITE" id="PS00972">
    <property type="entry name" value="USP_1"/>
    <property type="match status" value="1"/>
</dbReference>
<dbReference type="STRING" id="1076872.G8ZT98"/>
<dbReference type="InterPro" id="IPR018200">
    <property type="entry name" value="USP_CS"/>
</dbReference>
<evidence type="ECO:0000256" key="12">
    <source>
        <dbReference type="SAM" id="Coils"/>
    </source>
</evidence>
<evidence type="ECO:0000313" key="16">
    <source>
        <dbReference type="Proteomes" id="UP000005627"/>
    </source>
</evidence>
<evidence type="ECO:0000256" key="6">
    <source>
        <dbReference type="ARBA" id="ARBA00022801"/>
    </source>
</evidence>
<dbReference type="KEGG" id="tdl:TDEL_0D02580"/>
<dbReference type="GO" id="GO:0043162">
    <property type="term" value="P:ubiquitin-dependent protein catabolic process via the multivesicular body sorting pathway"/>
    <property type="evidence" value="ECO:0007669"/>
    <property type="project" value="EnsemblFungi"/>
</dbReference>
<dbReference type="Pfam" id="PF13446">
    <property type="entry name" value="RPT"/>
    <property type="match status" value="3"/>
</dbReference>
<dbReference type="OrthoDB" id="2420415at2759"/>
<evidence type="ECO:0000256" key="7">
    <source>
        <dbReference type="ARBA" id="ARBA00022807"/>
    </source>
</evidence>
<dbReference type="PANTHER" id="PTHR43982:SF6">
    <property type="entry name" value="UBIQUITIN CARBOXYL-TERMINAL HYDROLASE 2-RELATED"/>
    <property type="match status" value="1"/>
</dbReference>
<comment type="catalytic activity">
    <reaction evidence="1">
        <text>Thiol-dependent hydrolysis of ester, thioester, amide, peptide and isopeptide bonds formed by the C-terminal Gly of ubiquitin (a 76-residue protein attached to proteins as an intracellular targeting signal).</text>
        <dbReference type="EC" id="3.4.19.12"/>
    </reaction>
</comment>
<keyword evidence="5" id="KW-0833">Ubl conjugation pathway</keyword>
<comment type="similarity">
    <text evidence="2">Belongs to the peptidase C19 family.</text>
</comment>
<dbReference type="InterPro" id="IPR001394">
    <property type="entry name" value="Peptidase_C19_UCH"/>
</dbReference>
<feature type="coiled-coil region" evidence="12">
    <location>
        <begin position="1151"/>
        <end position="1178"/>
    </location>
</feature>
<dbReference type="AlphaFoldDB" id="G8ZT98"/>
<dbReference type="GO" id="GO:0043161">
    <property type="term" value="P:proteasome-mediated ubiquitin-dependent protein catabolic process"/>
    <property type="evidence" value="ECO:0007669"/>
    <property type="project" value="InterPro"/>
</dbReference>
<dbReference type="GO" id="GO:0061578">
    <property type="term" value="F:K63-linked deubiquitinase activity"/>
    <property type="evidence" value="ECO:0007669"/>
    <property type="project" value="EnsemblFungi"/>
</dbReference>
<evidence type="ECO:0000256" key="2">
    <source>
        <dbReference type="ARBA" id="ARBA00009085"/>
    </source>
</evidence>
<dbReference type="InterPro" id="IPR028889">
    <property type="entry name" value="USP"/>
</dbReference>
<dbReference type="PROSITE" id="PS00973">
    <property type="entry name" value="USP_2"/>
    <property type="match status" value="1"/>
</dbReference>
<dbReference type="CDD" id="cd02666">
    <property type="entry name" value="Peptidase_C19J"/>
    <property type="match status" value="1"/>
</dbReference>
<dbReference type="EC" id="3.4.19.12" evidence="3"/>
<dbReference type="GO" id="GO:0004843">
    <property type="term" value="F:cysteine-type deubiquitinase activity"/>
    <property type="evidence" value="ECO:0007669"/>
    <property type="project" value="UniProtKB-EC"/>
</dbReference>
<dbReference type="GO" id="GO:0016579">
    <property type="term" value="P:protein deubiquitination"/>
    <property type="evidence" value="ECO:0007669"/>
    <property type="project" value="EnsemblFungi"/>
</dbReference>
<dbReference type="GO" id="GO:0061136">
    <property type="term" value="P:regulation of proteasomal protein catabolic process"/>
    <property type="evidence" value="ECO:0007669"/>
    <property type="project" value="TreeGrafter"/>
</dbReference>
<keyword evidence="12" id="KW-0175">Coiled coil</keyword>
<feature type="domain" description="USP" evidence="14">
    <location>
        <begin position="732"/>
        <end position="1256"/>
    </location>
</feature>
<dbReference type="Proteomes" id="UP000005627">
    <property type="component" value="Chromosome 4"/>
</dbReference>
<evidence type="ECO:0000256" key="9">
    <source>
        <dbReference type="ARBA" id="ARBA00041732"/>
    </source>
</evidence>
<gene>
    <name evidence="15" type="primary">TDEL0D02580</name>
    <name evidence="15" type="ORF">TDEL_0D02580</name>
</gene>
<dbReference type="Pfam" id="PF00443">
    <property type="entry name" value="UCH"/>
    <property type="match status" value="1"/>
</dbReference>
<name>G8ZT98_TORDE</name>
<sequence length="1272" mass="146678">MLQEDEKSGNVVQEIVSEDSLEAEKRLETPDLMDLGRETDHMVGNTKQADHLDTLTHRDSGKEVLYREVSTKFPFKTSDRLLDDLIHDLAFINSKDHDILYSDLHNGILKAPVLAYSRRISQLYPYSFGTLVDQITLQTSFEYPSISCPGHNKLNVYMGVLIDVPHDYKITSSTLSENTVYHLKVTVKTRSILEHTKKKAGVTHYHCISEADLHQFDRQDLEFDPTDPRLVDHAIYVSSDTNKLVLIEVFLPEFDREEKTECWSGTAIKTRYSEACQRFDTLDPSEIPTQADCINTLLKIFRGPLNRQNSEEPLKTINSDNVVLNSRINPNWLTSKYGFELHVEKDESTGESYFEFEPPNLTNYIEDRKVRRLRESFIRKCIELIFLGKTAIELLGKDAKTTSKVYRTFNAIQIAFSKTTWFKMLGEHRSIFSFESASPLDANYNFINLSACFYYIDRDIIKNYEAQCALDPENTGIYFDALTYIANRKGAYQLVAYCGKQDVVGQEALDQALKLFGIDSKDVDVATIDDSLLVSIYKSETMANPNENRHTDLKNALRLLAKYKKSDKLKFFADYEPYKNVSRAYEILEVDESVDDDIIETAYSISINDSPGLKIDCDRALYTIGVRKRSLRLLNYLLQQCPDFQLYYGPGTLLYSEALSMLQLNENAGDETVLEVFQRKWHQETAFESDYLLKLKAALTKIGIERNSKLILHFIDTGTIDASCLPADNWPTGLNNIGNTCYLNSLLQYYFSLAPLRRYVLEYQETMEHFRHHTGNELRRIGGREVSEAEVERSVQFVYQLRDLFQAMIYSKERCVTPRKELAYLAFAPSNFEVEFEPTTVNAQHEVSKIAESTNNDILMYGPTNRSDNDQTGPIELDSDSGNEDIDVSMTKEPSEEYKEDIPMSDAEKDNIISTSTRVAKISSDQLENALEMGRQQDVTECIGNVLFQLESASDPINLDEDNEQNDLVKQLFYGKIKQTIIPLAKSTEIQTKIERYLSLLVNIGDHPKDIYDALDSYFSDERLTMAEYGDVKRTVAVTEFPTILQIQIQRVYYDRERFMPFKSIEPLPFNEVLYMDRYSDSQDPKMVEKKKESEQLKAQLSRLKIRQKELLSVNELGLSRKAAYMETINYLKSDLIKSQELKGLNNDFLIEQLKQSIADIDQELTSLYHDIAKLENTIDKQFEEFKKIGYSLFAVFIHRGEASYGHYWVYIKDRSKNGTWRKYNDETITEVPETEVFNFTEGNTATPYFLVYVRQGHEHDIEPLKRIIDRD</sequence>
<keyword evidence="4" id="KW-0645">Protease</keyword>
<evidence type="ECO:0000313" key="15">
    <source>
        <dbReference type="EMBL" id="CCE91842.1"/>
    </source>
</evidence>
<dbReference type="FunFam" id="3.90.70.10:FF:000176">
    <property type="entry name" value="Ubiquitin-specific protease"/>
    <property type="match status" value="1"/>
</dbReference>
<protein>
    <recommendedName>
        <fullName evidence="8">Ubiquitin carboxyl-terminal hydrolase 2</fullName>
        <ecNumber evidence="3">3.4.19.12</ecNumber>
    </recommendedName>
    <alternativeName>
        <fullName evidence="10">Deubiquitinating enzyme 2</fullName>
    </alternativeName>
    <alternativeName>
        <fullName evidence="9">Ubiquitin thioesterase 2</fullName>
    </alternativeName>
    <alternativeName>
        <fullName evidence="11">Ubiquitin-specific-processing protease 2</fullName>
    </alternativeName>
</protein>
<dbReference type="InterPro" id="IPR044635">
    <property type="entry name" value="UBP14-like"/>
</dbReference>
<evidence type="ECO:0000256" key="4">
    <source>
        <dbReference type="ARBA" id="ARBA00022670"/>
    </source>
</evidence>
<evidence type="ECO:0000256" key="10">
    <source>
        <dbReference type="ARBA" id="ARBA00042236"/>
    </source>
</evidence>
<dbReference type="EMBL" id="HE616745">
    <property type="protein sequence ID" value="CCE91842.1"/>
    <property type="molecule type" value="Genomic_DNA"/>
</dbReference>
<accession>G8ZT98</accession>
<evidence type="ECO:0000256" key="13">
    <source>
        <dbReference type="SAM" id="MobiDB-lite"/>
    </source>
</evidence>
<dbReference type="HOGENOM" id="CLU_003155_1_0_1"/>
<evidence type="ECO:0000256" key="11">
    <source>
        <dbReference type="ARBA" id="ARBA00042737"/>
    </source>
</evidence>
<dbReference type="PANTHER" id="PTHR43982">
    <property type="entry name" value="UBIQUITIN CARBOXYL-TERMINAL HYDROLASE"/>
    <property type="match status" value="1"/>
</dbReference>
<keyword evidence="6" id="KW-0378">Hydrolase</keyword>
<dbReference type="GeneID" id="11502277"/>
<dbReference type="GO" id="GO:0010992">
    <property type="term" value="P:ubiquitin recycling"/>
    <property type="evidence" value="ECO:0007669"/>
    <property type="project" value="EnsemblFungi"/>
</dbReference>
<dbReference type="GO" id="GO:0070301">
    <property type="term" value="P:cellular response to hydrogen peroxide"/>
    <property type="evidence" value="ECO:0007669"/>
    <property type="project" value="EnsemblFungi"/>
</dbReference>
<dbReference type="PROSITE" id="PS50235">
    <property type="entry name" value="USP_3"/>
    <property type="match status" value="1"/>
</dbReference>
<dbReference type="FunCoup" id="G8ZT98">
    <property type="interactions" value="99"/>
</dbReference>
<dbReference type="GO" id="GO:0070628">
    <property type="term" value="F:proteasome binding"/>
    <property type="evidence" value="ECO:0007669"/>
    <property type="project" value="TreeGrafter"/>
</dbReference>
<keyword evidence="16" id="KW-1185">Reference proteome</keyword>
<dbReference type="InParanoid" id="G8ZT98"/>
<dbReference type="RefSeq" id="XP_003681053.1">
    <property type="nucleotide sequence ID" value="XM_003681005.1"/>
</dbReference>
<feature type="region of interest" description="Disordered" evidence="13">
    <location>
        <begin position="861"/>
        <end position="884"/>
    </location>
</feature>
<proteinExistence type="inferred from homology"/>
<dbReference type="InterPro" id="IPR025305">
    <property type="entry name" value="UCH_repeat_domain"/>
</dbReference>
<evidence type="ECO:0000256" key="3">
    <source>
        <dbReference type="ARBA" id="ARBA00012759"/>
    </source>
</evidence>
<dbReference type="InterPro" id="IPR038765">
    <property type="entry name" value="Papain-like_cys_pep_sf"/>
</dbReference>
<dbReference type="eggNOG" id="KOG1863">
    <property type="taxonomic scope" value="Eukaryota"/>
</dbReference>
<evidence type="ECO:0000259" key="14">
    <source>
        <dbReference type="PROSITE" id="PS50235"/>
    </source>
</evidence>
<evidence type="ECO:0000256" key="8">
    <source>
        <dbReference type="ARBA" id="ARBA00040966"/>
    </source>
</evidence>
<evidence type="ECO:0000256" key="1">
    <source>
        <dbReference type="ARBA" id="ARBA00000707"/>
    </source>
</evidence>
<organism evidence="15 16">
    <name type="scientific">Torulaspora delbrueckii</name>
    <name type="common">Yeast</name>
    <name type="synonym">Candida colliculosa</name>
    <dbReference type="NCBI Taxonomy" id="4950"/>
    <lineage>
        <taxon>Eukaryota</taxon>
        <taxon>Fungi</taxon>
        <taxon>Dikarya</taxon>
        <taxon>Ascomycota</taxon>
        <taxon>Saccharomycotina</taxon>
        <taxon>Saccharomycetes</taxon>
        <taxon>Saccharomycetales</taxon>
        <taxon>Saccharomycetaceae</taxon>
        <taxon>Torulaspora</taxon>
    </lineage>
</organism>
<dbReference type="Gene3D" id="3.90.70.10">
    <property type="entry name" value="Cysteine proteinases"/>
    <property type="match status" value="1"/>
</dbReference>
<keyword evidence="7" id="KW-0788">Thiol protease</keyword>
<evidence type="ECO:0000256" key="5">
    <source>
        <dbReference type="ARBA" id="ARBA00022786"/>
    </source>
</evidence>
<dbReference type="MEROPS" id="C19.003"/>
<reference evidence="15 16" key="1">
    <citation type="journal article" date="2011" name="Proc. Natl. Acad. Sci. U.S.A.">
        <title>Evolutionary erosion of yeast sex chromosomes by mating-type switching accidents.</title>
        <authorList>
            <person name="Gordon J.L."/>
            <person name="Armisen D."/>
            <person name="Proux-Wera E."/>
            <person name="Oheigeartaigh S.S."/>
            <person name="Byrne K.P."/>
            <person name="Wolfe K.H."/>
        </authorList>
    </citation>
    <scope>NUCLEOTIDE SEQUENCE [LARGE SCALE GENOMIC DNA]</scope>
    <source>
        <strain evidence="16">ATCC 10662 / CBS 1146 / NBRC 0425 / NCYC 2629 / NRRL Y-866</strain>
    </source>
</reference>
<dbReference type="GO" id="GO:0010636">
    <property type="term" value="P:positive regulation of mitochondrial fusion"/>
    <property type="evidence" value="ECO:0007669"/>
    <property type="project" value="EnsemblFungi"/>
</dbReference>